<comment type="caution">
    <text evidence="5">The sequence shown here is derived from an EMBL/GenBank/DDBJ whole genome shotgun (WGS) entry which is preliminary data.</text>
</comment>
<evidence type="ECO:0000313" key="5">
    <source>
        <dbReference type="EMBL" id="RVX70499.1"/>
    </source>
</evidence>
<dbReference type="PANTHER" id="PTHR44229">
    <property type="entry name" value="15-HYDROXYPROSTAGLANDIN DEHYDROGENASE [NAD(+)]"/>
    <property type="match status" value="1"/>
</dbReference>
<name>A0A438N4F0_EXOME</name>
<dbReference type="Gene3D" id="3.40.50.720">
    <property type="entry name" value="NAD(P)-binding Rossmann-like Domain"/>
    <property type="match status" value="1"/>
</dbReference>
<protein>
    <submittedName>
        <fullName evidence="5">Uncharacterized protein</fullName>
    </submittedName>
</protein>
<dbReference type="Pfam" id="PF00106">
    <property type="entry name" value="adh_short"/>
    <property type="match status" value="1"/>
</dbReference>
<evidence type="ECO:0000256" key="4">
    <source>
        <dbReference type="RuleBase" id="RU000363"/>
    </source>
</evidence>
<dbReference type="PRINTS" id="PR00080">
    <property type="entry name" value="SDRFAMILY"/>
</dbReference>
<dbReference type="InterPro" id="IPR002347">
    <property type="entry name" value="SDR_fam"/>
</dbReference>
<dbReference type="GO" id="GO:0005737">
    <property type="term" value="C:cytoplasm"/>
    <property type="evidence" value="ECO:0007669"/>
    <property type="project" value="TreeGrafter"/>
</dbReference>
<evidence type="ECO:0000256" key="3">
    <source>
        <dbReference type="ARBA" id="ARBA00023002"/>
    </source>
</evidence>
<sequence length="233" mass="24991">MEGPKVALITGGGMTASDRASIYSQSQSKRAFASTYATWKRIDLVAANAGITETRPSLCDYRSVAEQDLPPAPNLKVMEVNLTAALHTVWLASHYMLKSGNGWGRIIVTSSSAGIYPTPFQPLYAASKHALVGLVRSLGPILSKDGITINALLPGLVLTGLTKGAKSLPEFLTPTATVVKACERFIETNDTGLCAEISKDNIYLREQASYSDETQKRVLTKLAESATPDFTIP</sequence>
<keyword evidence="3" id="KW-0560">Oxidoreductase</keyword>
<evidence type="ECO:0000256" key="1">
    <source>
        <dbReference type="ARBA" id="ARBA00006484"/>
    </source>
</evidence>
<dbReference type="PANTHER" id="PTHR44229:SF4">
    <property type="entry name" value="15-HYDROXYPROSTAGLANDIN DEHYDROGENASE [NAD(+)]"/>
    <property type="match status" value="1"/>
</dbReference>
<dbReference type="InterPro" id="IPR036291">
    <property type="entry name" value="NAD(P)-bd_dom_sf"/>
</dbReference>
<organism evidence="5 6">
    <name type="scientific">Exophiala mesophila</name>
    <name type="common">Black yeast-like fungus</name>
    <dbReference type="NCBI Taxonomy" id="212818"/>
    <lineage>
        <taxon>Eukaryota</taxon>
        <taxon>Fungi</taxon>
        <taxon>Dikarya</taxon>
        <taxon>Ascomycota</taxon>
        <taxon>Pezizomycotina</taxon>
        <taxon>Eurotiomycetes</taxon>
        <taxon>Chaetothyriomycetidae</taxon>
        <taxon>Chaetothyriales</taxon>
        <taxon>Herpotrichiellaceae</taxon>
        <taxon>Exophiala</taxon>
    </lineage>
</organism>
<dbReference type="EMBL" id="NAJM01000022">
    <property type="protein sequence ID" value="RVX70499.1"/>
    <property type="molecule type" value="Genomic_DNA"/>
</dbReference>
<dbReference type="PROSITE" id="PS00061">
    <property type="entry name" value="ADH_SHORT"/>
    <property type="match status" value="1"/>
</dbReference>
<keyword evidence="2" id="KW-0521">NADP</keyword>
<dbReference type="GO" id="GO:0016616">
    <property type="term" value="F:oxidoreductase activity, acting on the CH-OH group of donors, NAD or NADP as acceptor"/>
    <property type="evidence" value="ECO:0007669"/>
    <property type="project" value="TreeGrafter"/>
</dbReference>
<gene>
    <name evidence="5" type="ORF">B0A52_05150</name>
</gene>
<reference evidence="5 6" key="1">
    <citation type="submission" date="2017-03" db="EMBL/GenBank/DDBJ databases">
        <title>Genomes of endolithic fungi from Antarctica.</title>
        <authorList>
            <person name="Coleine C."/>
            <person name="Masonjones S."/>
            <person name="Stajich J.E."/>
        </authorList>
    </citation>
    <scope>NUCLEOTIDE SEQUENCE [LARGE SCALE GENOMIC DNA]</scope>
    <source>
        <strain evidence="5 6">CCFEE 6314</strain>
    </source>
</reference>
<dbReference type="VEuPathDB" id="FungiDB:PV10_06015"/>
<dbReference type="PRINTS" id="PR00081">
    <property type="entry name" value="GDHRDH"/>
</dbReference>
<comment type="similarity">
    <text evidence="1 4">Belongs to the short-chain dehydrogenases/reductases (SDR) family.</text>
</comment>
<dbReference type="Proteomes" id="UP000288859">
    <property type="component" value="Unassembled WGS sequence"/>
</dbReference>
<dbReference type="OrthoDB" id="5371740at2759"/>
<accession>A0A438N4F0</accession>
<proteinExistence type="inferred from homology"/>
<dbReference type="InterPro" id="IPR020904">
    <property type="entry name" value="Sc_DH/Rdtase_CS"/>
</dbReference>
<dbReference type="SUPFAM" id="SSF51735">
    <property type="entry name" value="NAD(P)-binding Rossmann-fold domains"/>
    <property type="match status" value="1"/>
</dbReference>
<evidence type="ECO:0000256" key="2">
    <source>
        <dbReference type="ARBA" id="ARBA00022857"/>
    </source>
</evidence>
<evidence type="ECO:0000313" key="6">
    <source>
        <dbReference type="Proteomes" id="UP000288859"/>
    </source>
</evidence>
<dbReference type="AlphaFoldDB" id="A0A438N4F0"/>